<keyword evidence="3" id="KW-1185">Reference proteome</keyword>
<reference evidence="2 3" key="1">
    <citation type="journal article" date="2024" name="BMC Genomics">
        <title>De novo assembly and annotation of Popillia japonica's genome with initial clues to its potential as an invasive pest.</title>
        <authorList>
            <person name="Cucini C."/>
            <person name="Boschi S."/>
            <person name="Funari R."/>
            <person name="Cardaioli E."/>
            <person name="Iannotti N."/>
            <person name="Marturano G."/>
            <person name="Paoli F."/>
            <person name="Bruttini M."/>
            <person name="Carapelli A."/>
            <person name="Frati F."/>
            <person name="Nardi F."/>
        </authorList>
    </citation>
    <scope>NUCLEOTIDE SEQUENCE [LARGE SCALE GENOMIC DNA]</scope>
    <source>
        <strain evidence="2">DMR45628</strain>
    </source>
</reference>
<proteinExistence type="predicted"/>
<protein>
    <submittedName>
        <fullName evidence="2">Uncharacterized protein</fullName>
    </submittedName>
</protein>
<sequence>MLPSNQNLGYTVPKDEPADTKLYQSAIGSLLYVARATRPDIAQAVGSNPVATPLDSNQNLGYTVPKDEPADTKLYQSAIGSLLYVARATRPDIAQAVGILCQFCSKPNKSHWTAAKRVMRYLREALKVNQRNRFHRTEREISRLEYRNKHQSMPIVQMVTAVSKIWTKLSTKQKKMYISKKVVKHANVVPTPRSIRKNHTLRKMNSLLRKPWQRSTPILRDVESFTGTSSSQDSSYLKSDLSE</sequence>
<dbReference type="GO" id="GO:0005634">
    <property type="term" value="C:nucleus"/>
    <property type="evidence" value="ECO:0007669"/>
    <property type="project" value="UniProtKB-ARBA"/>
</dbReference>
<comment type="caution">
    <text evidence="2">The sequence shown here is derived from an EMBL/GenBank/DDBJ whole genome shotgun (WGS) entry which is preliminary data.</text>
</comment>
<dbReference type="InterPro" id="IPR036910">
    <property type="entry name" value="HMG_box_dom_sf"/>
</dbReference>
<dbReference type="SUPFAM" id="SSF47095">
    <property type="entry name" value="HMG-box"/>
    <property type="match status" value="1"/>
</dbReference>
<dbReference type="Proteomes" id="UP001458880">
    <property type="component" value="Unassembled WGS sequence"/>
</dbReference>
<feature type="region of interest" description="Disordered" evidence="1">
    <location>
        <begin position="224"/>
        <end position="243"/>
    </location>
</feature>
<name>A0AAW1KHR3_POPJA</name>
<organism evidence="2 3">
    <name type="scientific">Popillia japonica</name>
    <name type="common">Japanese beetle</name>
    <dbReference type="NCBI Taxonomy" id="7064"/>
    <lineage>
        <taxon>Eukaryota</taxon>
        <taxon>Metazoa</taxon>
        <taxon>Ecdysozoa</taxon>
        <taxon>Arthropoda</taxon>
        <taxon>Hexapoda</taxon>
        <taxon>Insecta</taxon>
        <taxon>Pterygota</taxon>
        <taxon>Neoptera</taxon>
        <taxon>Endopterygota</taxon>
        <taxon>Coleoptera</taxon>
        <taxon>Polyphaga</taxon>
        <taxon>Scarabaeiformia</taxon>
        <taxon>Scarabaeidae</taxon>
        <taxon>Rutelinae</taxon>
        <taxon>Popillia</taxon>
    </lineage>
</organism>
<evidence type="ECO:0000313" key="2">
    <source>
        <dbReference type="EMBL" id="KAK9717645.1"/>
    </source>
</evidence>
<evidence type="ECO:0000313" key="3">
    <source>
        <dbReference type="Proteomes" id="UP001458880"/>
    </source>
</evidence>
<evidence type="ECO:0000256" key="1">
    <source>
        <dbReference type="SAM" id="MobiDB-lite"/>
    </source>
</evidence>
<gene>
    <name evidence="2" type="ORF">QE152_g23611</name>
</gene>
<dbReference type="PANTHER" id="PTHR11439:SF483">
    <property type="entry name" value="PEPTIDE SYNTHASE GLIP-LIKE, PUTATIVE (AFU_ORTHOLOGUE AFUA_3G12920)-RELATED"/>
    <property type="match status" value="1"/>
</dbReference>
<dbReference type="PANTHER" id="PTHR11439">
    <property type="entry name" value="GAG-POL-RELATED RETROTRANSPOSON"/>
    <property type="match status" value="1"/>
</dbReference>
<accession>A0AAW1KHR3</accession>
<dbReference type="EMBL" id="JASPKY010000237">
    <property type="protein sequence ID" value="KAK9717645.1"/>
    <property type="molecule type" value="Genomic_DNA"/>
</dbReference>
<dbReference type="AlphaFoldDB" id="A0AAW1KHR3"/>